<protein>
    <recommendedName>
        <fullName evidence="4">Plasmid maintenance protein CcdB</fullName>
    </recommendedName>
</protein>
<dbReference type="Proteomes" id="UP001064896">
    <property type="component" value="Chromosome"/>
</dbReference>
<keyword evidence="3" id="KW-1185">Reference proteome</keyword>
<accession>A0ABN6BQZ4</accession>
<dbReference type="RefSeq" id="WP_081672228.1">
    <property type="nucleotide sequence ID" value="NZ_AP023081.1"/>
</dbReference>
<dbReference type="Pfam" id="PF07362">
    <property type="entry name" value="CcdA"/>
    <property type="match status" value="1"/>
</dbReference>
<keyword evidence="1" id="KW-1277">Toxin-antitoxin system</keyword>
<gene>
    <name evidence="2" type="ORF">PSm6_27550</name>
</gene>
<evidence type="ECO:0000313" key="2">
    <source>
        <dbReference type="EMBL" id="BCD86348.1"/>
    </source>
</evidence>
<sequence length="53" mass="6173">MKRDDTRKDARNRADTTQVSRAQAWLLANREAIAAYNRHVDEHGVFSDGVRRF</sequence>
<proteinExistence type="predicted"/>
<evidence type="ECO:0000256" key="1">
    <source>
        <dbReference type="ARBA" id="ARBA00022649"/>
    </source>
</evidence>
<organism evidence="2 3">
    <name type="scientific">Pseudomonas solani</name>
    <dbReference type="NCBI Taxonomy" id="2731552"/>
    <lineage>
        <taxon>Bacteria</taxon>
        <taxon>Pseudomonadati</taxon>
        <taxon>Pseudomonadota</taxon>
        <taxon>Gammaproteobacteria</taxon>
        <taxon>Pseudomonadales</taxon>
        <taxon>Pseudomonadaceae</taxon>
        <taxon>Pseudomonas</taxon>
    </lineage>
</organism>
<evidence type="ECO:0000313" key="3">
    <source>
        <dbReference type="Proteomes" id="UP001064896"/>
    </source>
</evidence>
<evidence type="ECO:0008006" key="4">
    <source>
        <dbReference type="Google" id="ProtNLM"/>
    </source>
</evidence>
<dbReference type="EMBL" id="AP023081">
    <property type="protein sequence ID" value="BCD86348.1"/>
    <property type="molecule type" value="Genomic_DNA"/>
</dbReference>
<dbReference type="InterPro" id="IPR009956">
    <property type="entry name" value="Post-segregation_anti-tox_CcdA"/>
</dbReference>
<name>A0ABN6BQZ4_9PSED</name>
<reference evidence="2" key="1">
    <citation type="submission" date="2020-05" db="EMBL/GenBank/DDBJ databases">
        <title>Complete genome sequence of Pseudomonas sp. Sm006.</title>
        <authorList>
            <person name="Takeuchi K."/>
            <person name="Someya N."/>
        </authorList>
    </citation>
    <scope>NUCLEOTIDE SEQUENCE</scope>
    <source>
        <strain evidence="2">Sm006</strain>
    </source>
</reference>